<evidence type="ECO:0000313" key="2">
    <source>
        <dbReference type="EMBL" id="NUU27888.1"/>
    </source>
</evidence>
<keyword evidence="1" id="KW-0812">Transmembrane</keyword>
<feature type="transmembrane region" description="Helical" evidence="1">
    <location>
        <begin position="6"/>
        <end position="27"/>
    </location>
</feature>
<evidence type="ECO:0000313" key="3">
    <source>
        <dbReference type="Proteomes" id="UP000539146"/>
    </source>
</evidence>
<gene>
    <name evidence="2" type="ORF">HP467_07150</name>
</gene>
<organism evidence="2 3">
    <name type="scientific">Curtobacterium citreum</name>
    <dbReference type="NCBI Taxonomy" id="2036"/>
    <lineage>
        <taxon>Bacteria</taxon>
        <taxon>Bacillati</taxon>
        <taxon>Actinomycetota</taxon>
        <taxon>Actinomycetes</taxon>
        <taxon>Micrococcales</taxon>
        <taxon>Microbacteriaceae</taxon>
        <taxon>Curtobacterium</taxon>
    </lineage>
</organism>
<reference evidence="2 3" key="1">
    <citation type="submission" date="2020-05" db="EMBL/GenBank/DDBJ databases">
        <title>Genome Sequencing of Type Strains.</title>
        <authorList>
            <person name="Lemaire J.F."/>
            <person name="Inderbitzin P."/>
            <person name="Gregorio O.A."/>
            <person name="Collins S.B."/>
            <person name="Wespe N."/>
            <person name="Knight-Connoni V."/>
        </authorList>
    </citation>
    <scope>NUCLEOTIDE SEQUENCE [LARGE SCALE GENOMIC DNA]</scope>
    <source>
        <strain evidence="2 3">DSM 20512</strain>
    </source>
</reference>
<dbReference type="Proteomes" id="UP000539146">
    <property type="component" value="Unassembled WGS sequence"/>
</dbReference>
<dbReference type="AlphaFoldDB" id="A0A850DTP1"/>
<name>A0A850DTP1_9MICO</name>
<sequence length="96" mass="10178">MTEAARILFVVAALAELAGVLLIVADITRARRLLRSRLNRTIDGGDASTKFDELTVAETSDPVELFLLEGRSGQVLAVILLAIGIITGAVGNFLTL</sequence>
<feature type="transmembrane region" description="Helical" evidence="1">
    <location>
        <begin position="75"/>
        <end position="94"/>
    </location>
</feature>
<keyword evidence="1" id="KW-0472">Membrane</keyword>
<evidence type="ECO:0000256" key="1">
    <source>
        <dbReference type="SAM" id="Phobius"/>
    </source>
</evidence>
<keyword evidence="1" id="KW-1133">Transmembrane helix</keyword>
<dbReference type="EMBL" id="JABMCG010000095">
    <property type="protein sequence ID" value="NUU27888.1"/>
    <property type="molecule type" value="Genomic_DNA"/>
</dbReference>
<protein>
    <submittedName>
        <fullName evidence="2">Uncharacterized protein</fullName>
    </submittedName>
</protein>
<comment type="caution">
    <text evidence="2">The sequence shown here is derived from an EMBL/GenBank/DDBJ whole genome shotgun (WGS) entry which is preliminary data.</text>
</comment>
<dbReference type="RefSeq" id="WP_175325719.1">
    <property type="nucleotide sequence ID" value="NZ_BAAAWP010000001.1"/>
</dbReference>
<accession>A0A850DTP1</accession>
<proteinExistence type="predicted"/>